<dbReference type="EMBL" id="CP060828">
    <property type="protein sequence ID" value="QNP72728.1"/>
    <property type="molecule type" value="Genomic_DNA"/>
</dbReference>
<gene>
    <name evidence="2" type="ORF">IAG44_27090</name>
</gene>
<organism evidence="2 3">
    <name type="scientific">Streptomyces roseirectus</name>
    <dbReference type="NCBI Taxonomy" id="2768066"/>
    <lineage>
        <taxon>Bacteria</taxon>
        <taxon>Bacillati</taxon>
        <taxon>Actinomycetota</taxon>
        <taxon>Actinomycetes</taxon>
        <taxon>Kitasatosporales</taxon>
        <taxon>Streptomycetaceae</taxon>
        <taxon>Streptomyces</taxon>
    </lineage>
</organism>
<proteinExistence type="predicted"/>
<feature type="chain" id="PRO_5038647032" evidence="1">
    <location>
        <begin position="24"/>
        <end position="83"/>
    </location>
</feature>
<keyword evidence="3" id="KW-1185">Reference proteome</keyword>
<dbReference type="KEGG" id="sroi:IAG44_27090"/>
<keyword evidence="1" id="KW-0732">Signal</keyword>
<feature type="signal peptide" evidence="1">
    <location>
        <begin position="1"/>
        <end position="23"/>
    </location>
</feature>
<sequence>MRRFVPALLAASFAATTLTVAVAPLASASAAAGCRYYYTSYFTGPNGEKTGSGEYREGDHDPEGRICRNGWWVSPYDLDDMMR</sequence>
<reference evidence="2 3" key="1">
    <citation type="submission" date="2020-08" db="EMBL/GenBank/DDBJ databases">
        <title>A novel species.</title>
        <authorList>
            <person name="Gao J."/>
        </authorList>
    </citation>
    <scope>NUCLEOTIDE SEQUENCE [LARGE SCALE GENOMIC DNA]</scope>
    <source>
        <strain evidence="2 3">CRXT-G-22</strain>
    </source>
</reference>
<evidence type="ECO:0000256" key="1">
    <source>
        <dbReference type="SAM" id="SignalP"/>
    </source>
</evidence>
<protein>
    <submittedName>
        <fullName evidence="2">Uncharacterized protein</fullName>
    </submittedName>
</protein>
<accession>A0A7H0IIW2</accession>
<dbReference type="AlphaFoldDB" id="A0A7H0IIW2"/>
<name>A0A7H0IIW2_9ACTN</name>
<evidence type="ECO:0000313" key="3">
    <source>
        <dbReference type="Proteomes" id="UP000516052"/>
    </source>
</evidence>
<dbReference type="RefSeq" id="WP_187749679.1">
    <property type="nucleotide sequence ID" value="NZ_CP060828.1"/>
</dbReference>
<dbReference type="Proteomes" id="UP000516052">
    <property type="component" value="Chromosome"/>
</dbReference>
<evidence type="ECO:0000313" key="2">
    <source>
        <dbReference type="EMBL" id="QNP72728.1"/>
    </source>
</evidence>
<dbReference type="PROSITE" id="PS51257">
    <property type="entry name" value="PROKAR_LIPOPROTEIN"/>
    <property type="match status" value="1"/>
</dbReference>